<dbReference type="PROSITE" id="PS51257">
    <property type="entry name" value="PROKAR_LIPOPROTEIN"/>
    <property type="match status" value="1"/>
</dbReference>
<evidence type="ECO:0000256" key="1">
    <source>
        <dbReference type="ARBA" id="ARBA00006987"/>
    </source>
</evidence>
<reference evidence="3" key="1">
    <citation type="submission" date="2018-03" db="EMBL/GenBank/DDBJ databases">
        <authorList>
            <person name="Sun L."/>
            <person name="Liu H."/>
            <person name="Chen W."/>
            <person name="Huang K."/>
            <person name="Liu W."/>
            <person name="Gao X."/>
        </authorList>
    </citation>
    <scope>NUCLEOTIDE SEQUENCE [LARGE SCALE GENOMIC DNA]</scope>
    <source>
        <strain evidence="3">SH9</strain>
    </source>
</reference>
<dbReference type="Proteomes" id="UP000239772">
    <property type="component" value="Unassembled WGS sequence"/>
</dbReference>
<dbReference type="EMBL" id="PVZS01000004">
    <property type="protein sequence ID" value="PSC06070.1"/>
    <property type="molecule type" value="Genomic_DNA"/>
</dbReference>
<dbReference type="Gene3D" id="3.40.190.10">
    <property type="entry name" value="Periplasmic binding protein-like II"/>
    <property type="match status" value="1"/>
</dbReference>
<evidence type="ECO:0000313" key="3">
    <source>
        <dbReference type="Proteomes" id="UP000239772"/>
    </source>
</evidence>
<dbReference type="RefSeq" id="WP_106335478.1">
    <property type="nucleotide sequence ID" value="NZ_PVZS01000004.1"/>
</dbReference>
<dbReference type="InterPro" id="IPR042100">
    <property type="entry name" value="Bug_dom1"/>
</dbReference>
<comment type="caution">
    <text evidence="2">The sequence shown here is derived from an EMBL/GenBank/DDBJ whole genome shotgun (WGS) entry which is preliminary data.</text>
</comment>
<dbReference type="PANTHER" id="PTHR42928">
    <property type="entry name" value="TRICARBOXYLATE-BINDING PROTEIN"/>
    <property type="match status" value="1"/>
</dbReference>
<dbReference type="PIRSF" id="PIRSF017082">
    <property type="entry name" value="YflP"/>
    <property type="match status" value="1"/>
</dbReference>
<dbReference type="SUPFAM" id="SSF53850">
    <property type="entry name" value="Periplasmic binding protein-like II"/>
    <property type="match status" value="1"/>
</dbReference>
<organism evidence="2 3">
    <name type="scientific">Alsobacter soli</name>
    <dbReference type="NCBI Taxonomy" id="2109933"/>
    <lineage>
        <taxon>Bacteria</taxon>
        <taxon>Pseudomonadati</taxon>
        <taxon>Pseudomonadota</taxon>
        <taxon>Alphaproteobacteria</taxon>
        <taxon>Hyphomicrobiales</taxon>
        <taxon>Alsobacteraceae</taxon>
        <taxon>Alsobacter</taxon>
    </lineage>
</organism>
<accession>A0A2T1HWU8</accession>
<dbReference type="Pfam" id="PF03401">
    <property type="entry name" value="TctC"/>
    <property type="match status" value="1"/>
</dbReference>
<comment type="similarity">
    <text evidence="1">Belongs to the UPF0065 (bug) family.</text>
</comment>
<evidence type="ECO:0000313" key="2">
    <source>
        <dbReference type="EMBL" id="PSC06070.1"/>
    </source>
</evidence>
<keyword evidence="3" id="KW-1185">Reference proteome</keyword>
<gene>
    <name evidence="2" type="ORF">SLNSH_04475</name>
</gene>
<dbReference type="PANTHER" id="PTHR42928:SF5">
    <property type="entry name" value="BLR1237 PROTEIN"/>
    <property type="match status" value="1"/>
</dbReference>
<dbReference type="InterPro" id="IPR005064">
    <property type="entry name" value="BUG"/>
</dbReference>
<dbReference type="AlphaFoldDB" id="A0A2T1HWU8"/>
<protein>
    <submittedName>
        <fullName evidence="2">MFS transporter</fullName>
    </submittedName>
</protein>
<sequence>MNRRTFLAAASSFAALGCSLDRVLAQSSGYPQQTVKVVVPFPAGGAVDASMRIVEPRLRELLGQSLVIENKAGANGILGATQVVQATPDGYTLLFAPREVYGVNPILQAKPPYDARQDFSPVGIATGAPYVLIVHPSVGAKSLDQLVDKARQTSLAYSSFGHGSMAHLNIETMARHFGIKLLHVPYRGSAPAVQAVATGEVALSISTPPAAMGFIADGTILALAVGADRRIDLLPNVPTFAELKQPTDLLVAASFAMAAPAKTPPEIITRVATALRTALAHHDTVERLRKAGLEVVASSPEQMRAAIESDMVRFGQLIRETGIKAE</sequence>
<dbReference type="OrthoDB" id="8443386at2"/>
<proteinExistence type="inferred from homology"/>
<dbReference type="Gene3D" id="3.40.190.150">
    <property type="entry name" value="Bordetella uptake gene, domain 1"/>
    <property type="match status" value="1"/>
</dbReference>
<dbReference type="CDD" id="cd07012">
    <property type="entry name" value="PBP2_Bug_TTT"/>
    <property type="match status" value="1"/>
</dbReference>
<name>A0A2T1HWU8_9HYPH</name>